<evidence type="ECO:0000313" key="2">
    <source>
        <dbReference type="EMBL" id="ORX67235.1"/>
    </source>
</evidence>
<evidence type="ECO:0000313" key="3">
    <source>
        <dbReference type="Proteomes" id="UP000193922"/>
    </source>
</evidence>
<dbReference type="Proteomes" id="UP000193922">
    <property type="component" value="Unassembled WGS sequence"/>
</dbReference>
<feature type="region of interest" description="Disordered" evidence="1">
    <location>
        <begin position="1"/>
        <end position="25"/>
    </location>
</feature>
<gene>
    <name evidence="2" type="ORF">DL89DRAFT_294999</name>
</gene>
<reference evidence="2 3" key="1">
    <citation type="submission" date="2016-07" db="EMBL/GenBank/DDBJ databases">
        <title>Pervasive Adenine N6-methylation of Active Genes in Fungi.</title>
        <authorList>
            <consortium name="DOE Joint Genome Institute"/>
            <person name="Mondo S.J."/>
            <person name="Dannebaum R.O."/>
            <person name="Kuo R.C."/>
            <person name="Labutti K."/>
            <person name="Haridas S."/>
            <person name="Kuo A."/>
            <person name="Salamov A."/>
            <person name="Ahrendt S.R."/>
            <person name="Lipzen A."/>
            <person name="Sullivan W."/>
            <person name="Andreopoulos W.B."/>
            <person name="Clum A."/>
            <person name="Lindquist E."/>
            <person name="Daum C."/>
            <person name="Ramamoorthy G.K."/>
            <person name="Gryganskyi A."/>
            <person name="Culley D."/>
            <person name="Magnuson J.K."/>
            <person name="James T.Y."/>
            <person name="O'Malley M.A."/>
            <person name="Stajich J.E."/>
            <person name="Spatafora J.W."/>
            <person name="Visel A."/>
            <person name="Grigoriev I.V."/>
        </authorList>
    </citation>
    <scope>NUCLEOTIDE SEQUENCE [LARGE SCALE GENOMIC DNA]</scope>
    <source>
        <strain evidence="2 3">ATCC 12442</strain>
    </source>
</reference>
<feature type="compositionally biased region" description="Basic and acidic residues" evidence="1">
    <location>
        <begin position="12"/>
        <end position="25"/>
    </location>
</feature>
<comment type="caution">
    <text evidence="2">The sequence shown here is derived from an EMBL/GenBank/DDBJ whole genome shotgun (WGS) entry which is preliminary data.</text>
</comment>
<keyword evidence="3" id="KW-1185">Reference proteome</keyword>
<feature type="compositionally biased region" description="Polar residues" evidence="1">
    <location>
        <begin position="1"/>
        <end position="11"/>
    </location>
</feature>
<feature type="compositionally biased region" description="Basic and acidic residues" evidence="1">
    <location>
        <begin position="46"/>
        <end position="56"/>
    </location>
</feature>
<dbReference type="EMBL" id="MCFD01000013">
    <property type="protein sequence ID" value="ORX67235.1"/>
    <property type="molecule type" value="Genomic_DNA"/>
</dbReference>
<organism evidence="2 3">
    <name type="scientific">Linderina pennispora</name>
    <dbReference type="NCBI Taxonomy" id="61395"/>
    <lineage>
        <taxon>Eukaryota</taxon>
        <taxon>Fungi</taxon>
        <taxon>Fungi incertae sedis</taxon>
        <taxon>Zoopagomycota</taxon>
        <taxon>Kickxellomycotina</taxon>
        <taxon>Kickxellomycetes</taxon>
        <taxon>Kickxellales</taxon>
        <taxon>Kickxellaceae</taxon>
        <taxon>Linderina</taxon>
    </lineage>
</organism>
<proteinExistence type="predicted"/>
<dbReference type="RefSeq" id="XP_040741157.1">
    <property type="nucleotide sequence ID" value="XM_040890582.1"/>
</dbReference>
<dbReference type="GeneID" id="63807230"/>
<sequence length="73" mass="8497">MSNGINGTQQSENRERQEEPNAWDAEVRRIIRQKLTLVVEDLVQQQKERERRKREAEDAEMEQSDDGSGKKAA</sequence>
<name>A0A1Y1W1T2_9FUNG</name>
<dbReference type="AlphaFoldDB" id="A0A1Y1W1T2"/>
<feature type="region of interest" description="Disordered" evidence="1">
    <location>
        <begin position="43"/>
        <end position="73"/>
    </location>
</feature>
<accession>A0A1Y1W1T2</accession>
<evidence type="ECO:0000256" key="1">
    <source>
        <dbReference type="SAM" id="MobiDB-lite"/>
    </source>
</evidence>
<protein>
    <submittedName>
        <fullName evidence="2">Uncharacterized protein</fullName>
    </submittedName>
</protein>